<dbReference type="PANTHER" id="PTHR46795:SF2">
    <property type="entry name" value="ABC TRANSPORTER, PERMEASE PROTEIN"/>
    <property type="match status" value="1"/>
</dbReference>
<feature type="transmembrane region" description="Helical" evidence="6">
    <location>
        <begin position="283"/>
        <end position="303"/>
    </location>
</feature>
<dbReference type="InterPro" id="IPR027022">
    <property type="entry name" value="ABC_permease_BceB-typ"/>
</dbReference>
<evidence type="ECO:0000256" key="6">
    <source>
        <dbReference type="PIRNR" id="PIRNR018968"/>
    </source>
</evidence>
<dbReference type="GO" id="GO:0005886">
    <property type="term" value="C:plasma membrane"/>
    <property type="evidence" value="ECO:0007669"/>
    <property type="project" value="UniProtKB-SubCell"/>
</dbReference>
<keyword evidence="2 6" id="KW-1003">Cell membrane</keyword>
<keyword evidence="5 6" id="KW-0472">Membrane</keyword>
<feature type="transmembrane region" description="Helical" evidence="6">
    <location>
        <begin position="20"/>
        <end position="41"/>
    </location>
</feature>
<name>A0A916RND7_9BACI</name>
<feature type="transmembrane region" description="Helical" evidence="6">
    <location>
        <begin position="146"/>
        <end position="175"/>
    </location>
</feature>
<feature type="domain" description="ABC3 transporter permease C-terminal" evidence="7">
    <location>
        <begin position="59"/>
        <end position="176"/>
    </location>
</feature>
<accession>A0A916RND7</accession>
<feature type="transmembrane region" description="Helical" evidence="6">
    <location>
        <begin position="224"/>
        <end position="250"/>
    </location>
</feature>
<sequence>MTFRQFAFNNVLRNKRLYIAYFLSSLFTVMVFFTFAIFAFHPAFSGGKVNQNALIGMAVAGGIIYVFSFFFVLYSMSSFLQSRKKEFGLLIMFGASNKQIRWMVFLENILIGFFATVGGILTGLVFAKAILLIAENVLIIEESLYFYFPTWAIIITFISFIFLFFCISLFVSFILRTNKLVDLIKGDKKSKGEPKASVILSVFAALLIAVGYGVSLYVEGLQVVAALIPVVLVVTLGTYLLFTQLSVYIIRRLKGNKLVFWRKTNMLLFSDLSFRMKDNARTFFMVAIISTVAFSAIGTLYGFQSYLTKGMKEVNQYTLSYSPWGNDSNETIENDLSIINGILEEEKIDSKMETLELTYFDNLIPDARVLVVKASDYNRFAALIGESEVHPAEQEAIVVEQSSAMLSEGPKASELLMDSPIALKDGTIVLPSQVVDTEVLNIMTGYYVVHDNVFEKFTSPDYRDFIAVWKAEDAGKEQLIEVGSKINEAIEYKVTAIDYQLYEIDKTFGPILFIGLFIGIVFFVSAGSFLYFRLFTDLEGEKQKFSSIAKIGLTDSELKKVVNRQVALLFFSPIVVALIHGAVALTALSNFFNYNLTVEASIVLGSFTLIQIIYFLIVRYFYVKQVMRAVM</sequence>
<proteinExistence type="inferred from homology"/>
<feature type="transmembrane region" description="Helical" evidence="6">
    <location>
        <begin position="109"/>
        <end position="134"/>
    </location>
</feature>
<protein>
    <submittedName>
        <fullName evidence="8">ABC transporter permease</fullName>
    </submittedName>
</protein>
<dbReference type="PIRSF" id="PIRSF018968">
    <property type="entry name" value="ABC_permease_BceB"/>
    <property type="match status" value="1"/>
</dbReference>
<evidence type="ECO:0000256" key="2">
    <source>
        <dbReference type="ARBA" id="ARBA00022475"/>
    </source>
</evidence>
<comment type="similarity">
    <text evidence="6">Belongs to the ABC-4 integral membrane protein family.</text>
</comment>
<dbReference type="EMBL" id="BMEY01000001">
    <property type="protein sequence ID" value="GGA60649.1"/>
    <property type="molecule type" value="Genomic_DNA"/>
</dbReference>
<dbReference type="RefSeq" id="WP_188382706.1">
    <property type="nucleotide sequence ID" value="NZ_BMEY01000001.1"/>
</dbReference>
<evidence type="ECO:0000313" key="8">
    <source>
        <dbReference type="EMBL" id="GGA60649.1"/>
    </source>
</evidence>
<evidence type="ECO:0000256" key="4">
    <source>
        <dbReference type="ARBA" id="ARBA00022989"/>
    </source>
</evidence>
<gene>
    <name evidence="8" type="ORF">GCM10008025_00860</name>
</gene>
<evidence type="ECO:0000256" key="3">
    <source>
        <dbReference type="ARBA" id="ARBA00022692"/>
    </source>
</evidence>
<organism evidence="8 9">
    <name type="scientific">Ornithinibacillus halotolerans</name>
    <dbReference type="NCBI Taxonomy" id="1274357"/>
    <lineage>
        <taxon>Bacteria</taxon>
        <taxon>Bacillati</taxon>
        <taxon>Bacillota</taxon>
        <taxon>Bacilli</taxon>
        <taxon>Bacillales</taxon>
        <taxon>Bacillaceae</taxon>
        <taxon>Ornithinibacillus</taxon>
    </lineage>
</organism>
<dbReference type="InterPro" id="IPR052536">
    <property type="entry name" value="ABC-4_Integral_Memb_Prot"/>
</dbReference>
<evidence type="ECO:0000313" key="9">
    <source>
        <dbReference type="Proteomes" id="UP000613512"/>
    </source>
</evidence>
<evidence type="ECO:0000256" key="1">
    <source>
        <dbReference type="ARBA" id="ARBA00004651"/>
    </source>
</evidence>
<dbReference type="PANTHER" id="PTHR46795">
    <property type="entry name" value="ABC TRANSPORTER PERMEASE-RELATED-RELATED"/>
    <property type="match status" value="1"/>
</dbReference>
<keyword evidence="3 6" id="KW-0812">Transmembrane</keyword>
<feature type="transmembrane region" description="Helical" evidence="6">
    <location>
        <begin position="600"/>
        <end position="622"/>
    </location>
</feature>
<feature type="transmembrane region" description="Helical" evidence="6">
    <location>
        <begin position="196"/>
        <end position="218"/>
    </location>
</feature>
<feature type="transmembrane region" description="Helical" evidence="6">
    <location>
        <begin position="566"/>
        <end position="588"/>
    </location>
</feature>
<evidence type="ECO:0000259" key="7">
    <source>
        <dbReference type="Pfam" id="PF02687"/>
    </source>
</evidence>
<keyword evidence="9" id="KW-1185">Reference proteome</keyword>
<dbReference type="InterPro" id="IPR003838">
    <property type="entry name" value="ABC3_permease_C"/>
</dbReference>
<dbReference type="GO" id="GO:0055085">
    <property type="term" value="P:transmembrane transport"/>
    <property type="evidence" value="ECO:0007669"/>
    <property type="project" value="UniProtKB-UniRule"/>
</dbReference>
<dbReference type="Pfam" id="PF02687">
    <property type="entry name" value="FtsX"/>
    <property type="match status" value="1"/>
</dbReference>
<keyword evidence="6" id="KW-0813">Transport</keyword>
<reference evidence="8" key="2">
    <citation type="submission" date="2020-09" db="EMBL/GenBank/DDBJ databases">
        <authorList>
            <person name="Sun Q."/>
            <person name="Zhou Y."/>
        </authorList>
    </citation>
    <scope>NUCLEOTIDE SEQUENCE</scope>
    <source>
        <strain evidence="8">CGMCC 1.12408</strain>
    </source>
</reference>
<feature type="transmembrane region" description="Helical" evidence="6">
    <location>
        <begin position="511"/>
        <end position="532"/>
    </location>
</feature>
<reference evidence="8" key="1">
    <citation type="journal article" date="2014" name="Int. J. Syst. Evol. Microbiol.">
        <title>Complete genome sequence of Corynebacterium casei LMG S-19264T (=DSM 44701T), isolated from a smear-ripened cheese.</title>
        <authorList>
            <consortium name="US DOE Joint Genome Institute (JGI-PGF)"/>
            <person name="Walter F."/>
            <person name="Albersmeier A."/>
            <person name="Kalinowski J."/>
            <person name="Ruckert C."/>
        </authorList>
    </citation>
    <scope>NUCLEOTIDE SEQUENCE</scope>
    <source>
        <strain evidence="8">CGMCC 1.12408</strain>
    </source>
</reference>
<feature type="transmembrane region" description="Helical" evidence="6">
    <location>
        <begin position="53"/>
        <end position="74"/>
    </location>
</feature>
<dbReference type="AlphaFoldDB" id="A0A916RND7"/>
<evidence type="ECO:0000256" key="5">
    <source>
        <dbReference type="ARBA" id="ARBA00023136"/>
    </source>
</evidence>
<comment type="caution">
    <text evidence="8">The sequence shown here is derived from an EMBL/GenBank/DDBJ whole genome shotgun (WGS) entry which is preliminary data.</text>
</comment>
<comment type="subcellular location">
    <subcellularLocation>
        <location evidence="1 6">Cell membrane</location>
        <topology evidence="1 6">Multi-pass membrane protein</topology>
    </subcellularLocation>
</comment>
<keyword evidence="4 6" id="KW-1133">Transmembrane helix</keyword>
<dbReference type="Proteomes" id="UP000613512">
    <property type="component" value="Unassembled WGS sequence"/>
</dbReference>